<dbReference type="AlphaFoldDB" id="A0A8X8LC45"/>
<dbReference type="InterPro" id="IPR039425">
    <property type="entry name" value="RNA_pol_sigma-70-like"/>
</dbReference>
<evidence type="ECO:0000256" key="1">
    <source>
        <dbReference type="ARBA" id="ARBA00010641"/>
    </source>
</evidence>
<evidence type="ECO:0000256" key="3">
    <source>
        <dbReference type="ARBA" id="ARBA00023082"/>
    </source>
</evidence>
<dbReference type="GO" id="GO:0006352">
    <property type="term" value="P:DNA-templated transcription initiation"/>
    <property type="evidence" value="ECO:0007669"/>
    <property type="project" value="InterPro"/>
</dbReference>
<dbReference type="InterPro" id="IPR014284">
    <property type="entry name" value="RNA_pol_sigma-70_dom"/>
</dbReference>
<dbReference type="PANTHER" id="PTHR43133">
    <property type="entry name" value="RNA POLYMERASE ECF-TYPE SIGMA FACTO"/>
    <property type="match status" value="1"/>
</dbReference>
<evidence type="ECO:0000256" key="5">
    <source>
        <dbReference type="ARBA" id="ARBA00023163"/>
    </source>
</evidence>
<comment type="caution">
    <text evidence="9">The sequence shown here is derived from an EMBL/GenBank/DDBJ whole genome shotgun (WGS) entry which is preliminary data.</text>
</comment>
<evidence type="ECO:0000259" key="7">
    <source>
        <dbReference type="Pfam" id="PF04542"/>
    </source>
</evidence>
<evidence type="ECO:0000256" key="6">
    <source>
        <dbReference type="RuleBase" id="RU000716"/>
    </source>
</evidence>
<dbReference type="GO" id="GO:0003677">
    <property type="term" value="F:DNA binding"/>
    <property type="evidence" value="ECO:0007669"/>
    <property type="project" value="UniProtKB-KW"/>
</dbReference>
<evidence type="ECO:0000313" key="10">
    <source>
        <dbReference type="Proteomes" id="UP000198711"/>
    </source>
</evidence>
<gene>
    <name evidence="9" type="ORF">SAMN05444410_10185</name>
</gene>
<keyword evidence="4 6" id="KW-0238">DNA-binding</keyword>
<dbReference type="InterPro" id="IPR007627">
    <property type="entry name" value="RNA_pol_sigma70_r2"/>
</dbReference>
<organism evidence="9 10">
    <name type="scientific">Hydrobacter penzbergensis</name>
    <dbReference type="NCBI Taxonomy" id="1235997"/>
    <lineage>
        <taxon>Bacteria</taxon>
        <taxon>Pseudomonadati</taxon>
        <taxon>Bacteroidota</taxon>
        <taxon>Chitinophagia</taxon>
        <taxon>Chitinophagales</taxon>
        <taxon>Chitinophagaceae</taxon>
        <taxon>Hydrobacter</taxon>
    </lineage>
</organism>
<keyword evidence="5 6" id="KW-0804">Transcription</keyword>
<reference evidence="9 10" key="1">
    <citation type="submission" date="2016-10" db="EMBL/GenBank/DDBJ databases">
        <authorList>
            <person name="Varghese N."/>
            <person name="Submissions S."/>
        </authorList>
    </citation>
    <scope>NUCLEOTIDE SEQUENCE [LARGE SCALE GENOMIC DNA]</scope>
    <source>
        <strain evidence="9 10">DSM 25353</strain>
    </source>
</reference>
<dbReference type="Proteomes" id="UP000198711">
    <property type="component" value="Unassembled WGS sequence"/>
</dbReference>
<keyword evidence="3 6" id="KW-0731">Sigma factor</keyword>
<dbReference type="Gene3D" id="1.10.1740.10">
    <property type="match status" value="1"/>
</dbReference>
<dbReference type="SUPFAM" id="SSF88946">
    <property type="entry name" value="Sigma2 domain of RNA polymerase sigma factors"/>
    <property type="match status" value="1"/>
</dbReference>
<feature type="domain" description="RNA polymerase sigma-70 region 2" evidence="7">
    <location>
        <begin position="27"/>
        <end position="94"/>
    </location>
</feature>
<dbReference type="PROSITE" id="PS01063">
    <property type="entry name" value="SIGMA70_ECF"/>
    <property type="match status" value="1"/>
</dbReference>
<evidence type="ECO:0000256" key="4">
    <source>
        <dbReference type="ARBA" id="ARBA00023125"/>
    </source>
</evidence>
<protein>
    <recommendedName>
        <fullName evidence="6">RNA polymerase sigma factor</fullName>
    </recommendedName>
</protein>
<comment type="similarity">
    <text evidence="1 6">Belongs to the sigma-70 factor family. ECF subfamily.</text>
</comment>
<keyword evidence="2 6" id="KW-0805">Transcription regulation</keyword>
<dbReference type="InterPro" id="IPR036388">
    <property type="entry name" value="WH-like_DNA-bd_sf"/>
</dbReference>
<dbReference type="InterPro" id="IPR013249">
    <property type="entry name" value="RNA_pol_sigma70_r4_t2"/>
</dbReference>
<evidence type="ECO:0000313" key="9">
    <source>
        <dbReference type="EMBL" id="SDW03866.1"/>
    </source>
</evidence>
<dbReference type="EMBL" id="FNNO01000001">
    <property type="protein sequence ID" value="SDW03866.1"/>
    <property type="molecule type" value="Genomic_DNA"/>
</dbReference>
<accession>A0A8X8LC45</accession>
<dbReference type="Pfam" id="PF04542">
    <property type="entry name" value="Sigma70_r2"/>
    <property type="match status" value="1"/>
</dbReference>
<dbReference type="InterPro" id="IPR013324">
    <property type="entry name" value="RNA_pol_sigma_r3/r4-like"/>
</dbReference>
<dbReference type="NCBIfam" id="TIGR02937">
    <property type="entry name" value="sigma70-ECF"/>
    <property type="match status" value="1"/>
</dbReference>
<dbReference type="Gene3D" id="1.10.10.10">
    <property type="entry name" value="Winged helix-like DNA-binding domain superfamily/Winged helix DNA-binding domain"/>
    <property type="match status" value="1"/>
</dbReference>
<dbReference type="Pfam" id="PF08281">
    <property type="entry name" value="Sigma70_r4_2"/>
    <property type="match status" value="1"/>
</dbReference>
<dbReference type="SUPFAM" id="SSF88659">
    <property type="entry name" value="Sigma3 and sigma4 domains of RNA polymerase sigma factors"/>
    <property type="match status" value="1"/>
</dbReference>
<keyword evidence="10" id="KW-1185">Reference proteome</keyword>
<proteinExistence type="inferred from homology"/>
<dbReference type="CDD" id="cd06171">
    <property type="entry name" value="Sigma70_r4"/>
    <property type="match status" value="1"/>
</dbReference>
<evidence type="ECO:0000256" key="2">
    <source>
        <dbReference type="ARBA" id="ARBA00023015"/>
    </source>
</evidence>
<name>A0A8X8LC45_9BACT</name>
<dbReference type="InterPro" id="IPR000838">
    <property type="entry name" value="RNA_pol_sigma70_ECF_CS"/>
</dbReference>
<dbReference type="GO" id="GO:0016987">
    <property type="term" value="F:sigma factor activity"/>
    <property type="evidence" value="ECO:0007669"/>
    <property type="project" value="UniProtKB-KW"/>
</dbReference>
<dbReference type="InterPro" id="IPR013325">
    <property type="entry name" value="RNA_pol_sigma_r2"/>
</dbReference>
<evidence type="ECO:0000259" key="8">
    <source>
        <dbReference type="Pfam" id="PF08281"/>
    </source>
</evidence>
<dbReference type="RefSeq" id="WP_092721281.1">
    <property type="nucleotide sequence ID" value="NZ_FNNO01000001.1"/>
</dbReference>
<dbReference type="PANTHER" id="PTHR43133:SF46">
    <property type="entry name" value="RNA POLYMERASE SIGMA-70 FACTOR ECF SUBFAMILY"/>
    <property type="match status" value="1"/>
</dbReference>
<sequence length="205" mass="23630">MNTPDSQDEEALLQAVANGDEQAFARLFTRYYHFLGRHVFRLTRSMEMAEEIVQDVFLKIWMSREALEGVNHFRSYLYVISKNHALNALKKKAREQVKQKVYQGDMNNAATVSATDEVEGLYYSLIDQAIERLPAQQQRVYVLSRRQQKKYEEIAAEMGISRETVKKYLQLATVAISHYVRSHMDPALIALLLLAPVLYDPACLN</sequence>
<feature type="domain" description="RNA polymerase sigma factor 70 region 4 type 2" evidence="8">
    <location>
        <begin position="125"/>
        <end position="172"/>
    </location>
</feature>